<organism evidence="2 3">
    <name type="scientific">Schaalia naturae</name>
    <dbReference type="NCBI Taxonomy" id="635203"/>
    <lineage>
        <taxon>Bacteria</taxon>
        <taxon>Bacillati</taxon>
        <taxon>Actinomycetota</taxon>
        <taxon>Actinomycetes</taxon>
        <taxon>Actinomycetales</taxon>
        <taxon>Actinomycetaceae</taxon>
        <taxon>Schaalia</taxon>
    </lineage>
</organism>
<accession>A0ABW2SPT4</accession>
<dbReference type="Proteomes" id="UP001596527">
    <property type="component" value="Unassembled WGS sequence"/>
</dbReference>
<name>A0ABW2SPT4_9ACTO</name>
<reference evidence="3" key="1">
    <citation type="journal article" date="2019" name="Int. J. Syst. Evol. Microbiol.">
        <title>The Global Catalogue of Microorganisms (GCM) 10K type strain sequencing project: providing services to taxonomists for standard genome sequencing and annotation.</title>
        <authorList>
            <consortium name="The Broad Institute Genomics Platform"/>
            <consortium name="The Broad Institute Genome Sequencing Center for Infectious Disease"/>
            <person name="Wu L."/>
            <person name="Ma J."/>
        </authorList>
    </citation>
    <scope>NUCLEOTIDE SEQUENCE [LARGE SCALE GENOMIC DNA]</scope>
    <source>
        <strain evidence="3">CCUG 56698</strain>
    </source>
</reference>
<sequence>MPQKRRPSHRHPSSTGCDSKLSERLTKLRSETWAERTGAVDVPGLGCDAVSRGAATAEELASMAGAWRRWGSDPDGWFVVVHGEVLARKEAGPGQEAWRRIAES</sequence>
<feature type="region of interest" description="Disordered" evidence="1">
    <location>
        <begin position="1"/>
        <end position="23"/>
    </location>
</feature>
<dbReference type="RefSeq" id="WP_380975602.1">
    <property type="nucleotide sequence ID" value="NZ_JBHTEF010000001.1"/>
</dbReference>
<evidence type="ECO:0000256" key="1">
    <source>
        <dbReference type="SAM" id="MobiDB-lite"/>
    </source>
</evidence>
<keyword evidence="3" id="KW-1185">Reference proteome</keyword>
<evidence type="ECO:0000313" key="3">
    <source>
        <dbReference type="Proteomes" id="UP001596527"/>
    </source>
</evidence>
<protein>
    <submittedName>
        <fullName evidence="2">Uncharacterized protein</fullName>
    </submittedName>
</protein>
<dbReference type="EMBL" id="JBHTEF010000001">
    <property type="protein sequence ID" value="MFC7581899.1"/>
    <property type="molecule type" value="Genomic_DNA"/>
</dbReference>
<gene>
    <name evidence="2" type="ORF">ACFQWG_11900</name>
</gene>
<comment type="caution">
    <text evidence="2">The sequence shown here is derived from an EMBL/GenBank/DDBJ whole genome shotgun (WGS) entry which is preliminary data.</text>
</comment>
<proteinExistence type="predicted"/>
<feature type="compositionally biased region" description="Basic residues" evidence="1">
    <location>
        <begin position="1"/>
        <end position="12"/>
    </location>
</feature>
<evidence type="ECO:0000313" key="2">
    <source>
        <dbReference type="EMBL" id="MFC7581899.1"/>
    </source>
</evidence>